<dbReference type="AlphaFoldDB" id="A0A3B3IAM3"/>
<keyword evidence="7" id="KW-1185">Reference proteome</keyword>
<dbReference type="Gene3D" id="2.60.40.10">
    <property type="entry name" value="Immunoglobulins"/>
    <property type="match status" value="2"/>
</dbReference>
<dbReference type="PANTHER" id="PTHR35971">
    <property type="entry name" value="SI:DKEY-31G6.6"/>
    <property type="match status" value="1"/>
</dbReference>
<comment type="subcellular location">
    <subcellularLocation>
        <location evidence="1">Cytoplasm</location>
    </subcellularLocation>
</comment>
<keyword evidence="2" id="KW-0963">Cytoplasm</keyword>
<dbReference type="Bgee" id="ENSORLG00000026776">
    <property type="expression patterns" value="Expressed in sexually immature organism and 4 other cell types or tissues"/>
</dbReference>
<dbReference type="Ensembl" id="ENSORLT00000031607.1">
    <property type="protein sequence ID" value="ENSORLP00000041119.1"/>
    <property type="gene ID" value="ENSORLG00000026776.1"/>
</dbReference>
<reference evidence="6" key="2">
    <citation type="submission" date="2025-08" db="UniProtKB">
        <authorList>
            <consortium name="Ensembl"/>
        </authorList>
    </citation>
    <scope>IDENTIFICATION</scope>
    <source>
        <strain evidence="6">Hd-rR</strain>
    </source>
</reference>
<feature type="domain" description="Ig-like" evidence="5">
    <location>
        <begin position="131"/>
        <end position="200"/>
    </location>
</feature>
<keyword evidence="3" id="KW-0597">Phosphoprotein</keyword>
<dbReference type="SMART" id="SM00409">
    <property type="entry name" value="IG"/>
    <property type="match status" value="2"/>
</dbReference>
<dbReference type="InterPro" id="IPR052385">
    <property type="entry name" value="Obscurin/Obscurin-like_Reg"/>
</dbReference>
<dbReference type="InterPro" id="IPR036179">
    <property type="entry name" value="Ig-like_dom_sf"/>
</dbReference>
<dbReference type="PANTHER" id="PTHR35971:SF5">
    <property type="entry name" value="OBSCURIN LIKE CYTOSKELETAL ADAPTOR 1"/>
    <property type="match status" value="1"/>
</dbReference>
<dbReference type="InterPro" id="IPR013098">
    <property type="entry name" value="Ig_I-set"/>
</dbReference>
<evidence type="ECO:0000256" key="1">
    <source>
        <dbReference type="ARBA" id="ARBA00004496"/>
    </source>
</evidence>
<organism evidence="6 7">
    <name type="scientific">Oryzias latipes</name>
    <name type="common">Japanese rice fish</name>
    <name type="synonym">Japanese killifish</name>
    <dbReference type="NCBI Taxonomy" id="8090"/>
    <lineage>
        <taxon>Eukaryota</taxon>
        <taxon>Metazoa</taxon>
        <taxon>Chordata</taxon>
        <taxon>Craniata</taxon>
        <taxon>Vertebrata</taxon>
        <taxon>Euteleostomi</taxon>
        <taxon>Actinopterygii</taxon>
        <taxon>Neopterygii</taxon>
        <taxon>Teleostei</taxon>
        <taxon>Neoteleostei</taxon>
        <taxon>Acanthomorphata</taxon>
        <taxon>Ovalentaria</taxon>
        <taxon>Atherinomorphae</taxon>
        <taxon>Beloniformes</taxon>
        <taxon>Adrianichthyidae</taxon>
        <taxon>Oryziinae</taxon>
        <taxon>Oryzias</taxon>
    </lineage>
</organism>
<dbReference type="InterPro" id="IPR013783">
    <property type="entry name" value="Ig-like_fold"/>
</dbReference>
<dbReference type="InParanoid" id="A0A3B3IAM3"/>
<dbReference type="SMART" id="SM00408">
    <property type="entry name" value="IGc2"/>
    <property type="match status" value="1"/>
</dbReference>
<keyword evidence="4" id="KW-1015">Disulfide bond</keyword>
<sequence length="291" mass="33487">NVRVLFAWGPVSMEERFRDDQTYRQICHETEEDSYFSDNQSPEAGGLRGVQMSVQRTPHNSKPESTGYVSKECFFFQYYTNFFFFSLMTIMNVQPEDAGRYSCIVGDEKTTAEIRVKRNCFFLNISLVVIEGDCGTFCCELSKPGAPVQWRKSKVILKPGEKYDMKQEGRLTQLFINNVEESDAGKYTCKTKDSLSTFINPSSPILCSLEICLTCTLQRHLRADAREVSLKNEIQLVSRVSNRLFTHVPSMYNLYILYTVHISRSNYITDARTTNEFAYTQHNNHADHVLS</sequence>
<protein>
    <recommendedName>
        <fullName evidence="5">Ig-like domain-containing protein</fullName>
    </recommendedName>
</protein>
<dbReference type="Pfam" id="PF07679">
    <property type="entry name" value="I-set"/>
    <property type="match status" value="1"/>
</dbReference>
<name>A0A3B3IAM3_ORYLA</name>
<dbReference type="GeneTree" id="ENSGT00940000168428"/>
<dbReference type="InterPro" id="IPR003598">
    <property type="entry name" value="Ig_sub2"/>
</dbReference>
<reference evidence="6 7" key="1">
    <citation type="journal article" date="2007" name="Nature">
        <title>The medaka draft genome and insights into vertebrate genome evolution.</title>
        <authorList>
            <person name="Kasahara M."/>
            <person name="Naruse K."/>
            <person name="Sasaki S."/>
            <person name="Nakatani Y."/>
            <person name="Qu W."/>
            <person name="Ahsan B."/>
            <person name="Yamada T."/>
            <person name="Nagayasu Y."/>
            <person name="Doi K."/>
            <person name="Kasai Y."/>
            <person name="Jindo T."/>
            <person name="Kobayashi D."/>
            <person name="Shimada A."/>
            <person name="Toyoda A."/>
            <person name="Kuroki Y."/>
            <person name="Fujiyama A."/>
            <person name="Sasaki T."/>
            <person name="Shimizu A."/>
            <person name="Asakawa S."/>
            <person name="Shimizu N."/>
            <person name="Hashimoto S."/>
            <person name="Yang J."/>
            <person name="Lee Y."/>
            <person name="Matsushima K."/>
            <person name="Sugano S."/>
            <person name="Sakaizumi M."/>
            <person name="Narita T."/>
            <person name="Ohishi K."/>
            <person name="Haga S."/>
            <person name="Ohta F."/>
            <person name="Nomoto H."/>
            <person name="Nogata K."/>
            <person name="Morishita T."/>
            <person name="Endo T."/>
            <person name="Shin-I T."/>
            <person name="Takeda H."/>
            <person name="Morishita S."/>
            <person name="Kohara Y."/>
        </authorList>
    </citation>
    <scope>NUCLEOTIDE SEQUENCE [LARGE SCALE GENOMIC DNA]</scope>
    <source>
        <strain evidence="6 7">Hd-rR</strain>
    </source>
</reference>
<evidence type="ECO:0000256" key="2">
    <source>
        <dbReference type="ARBA" id="ARBA00022490"/>
    </source>
</evidence>
<dbReference type="InterPro" id="IPR003599">
    <property type="entry name" value="Ig_sub"/>
</dbReference>
<dbReference type="GO" id="GO:0005737">
    <property type="term" value="C:cytoplasm"/>
    <property type="evidence" value="ECO:0007669"/>
    <property type="project" value="UniProtKB-SubCell"/>
</dbReference>
<evidence type="ECO:0000259" key="5">
    <source>
        <dbReference type="PROSITE" id="PS50835"/>
    </source>
</evidence>
<dbReference type="STRING" id="8090.ENSORLP00000041119"/>
<reference evidence="6" key="3">
    <citation type="submission" date="2025-09" db="UniProtKB">
        <authorList>
            <consortium name="Ensembl"/>
        </authorList>
    </citation>
    <scope>IDENTIFICATION</scope>
    <source>
        <strain evidence="6">Hd-rR</strain>
    </source>
</reference>
<evidence type="ECO:0000313" key="7">
    <source>
        <dbReference type="Proteomes" id="UP000001038"/>
    </source>
</evidence>
<dbReference type="InterPro" id="IPR007110">
    <property type="entry name" value="Ig-like_dom"/>
</dbReference>
<evidence type="ECO:0000256" key="4">
    <source>
        <dbReference type="ARBA" id="ARBA00023157"/>
    </source>
</evidence>
<accession>A0A3B3IAM3</accession>
<evidence type="ECO:0000313" key="6">
    <source>
        <dbReference type="Ensembl" id="ENSORLP00000041119.1"/>
    </source>
</evidence>
<dbReference type="Proteomes" id="UP000001038">
    <property type="component" value="Chromosome 4"/>
</dbReference>
<evidence type="ECO:0000256" key="3">
    <source>
        <dbReference type="ARBA" id="ARBA00022553"/>
    </source>
</evidence>
<dbReference type="SUPFAM" id="SSF48726">
    <property type="entry name" value="Immunoglobulin"/>
    <property type="match status" value="2"/>
</dbReference>
<dbReference type="PROSITE" id="PS50835">
    <property type="entry name" value="IG_LIKE"/>
    <property type="match status" value="1"/>
</dbReference>
<proteinExistence type="predicted"/>